<comment type="caution">
    <text evidence="7">The sequence shown here is derived from an EMBL/GenBank/DDBJ whole genome shotgun (WGS) entry which is preliminary data.</text>
</comment>
<reference evidence="7" key="1">
    <citation type="submission" date="2022-02" db="EMBL/GenBank/DDBJ databases">
        <title>Halalkalibacter sp. nov. isolated from Lonar Lake, India.</title>
        <authorList>
            <person name="Joshi A."/>
            <person name="Thite S."/>
            <person name="Lodha T."/>
        </authorList>
    </citation>
    <scope>NUCLEOTIDE SEQUENCE</scope>
    <source>
        <strain evidence="7">MEB205</strain>
    </source>
</reference>
<organism evidence="7 8">
    <name type="scientific">Halalkalibacter alkaliphilus</name>
    <dbReference type="NCBI Taxonomy" id="2917993"/>
    <lineage>
        <taxon>Bacteria</taxon>
        <taxon>Bacillati</taxon>
        <taxon>Bacillota</taxon>
        <taxon>Bacilli</taxon>
        <taxon>Bacillales</taxon>
        <taxon>Bacillaceae</taxon>
        <taxon>Halalkalibacter</taxon>
    </lineage>
</organism>
<dbReference type="InterPro" id="IPR003740">
    <property type="entry name" value="YitT"/>
</dbReference>
<keyword evidence="8" id="KW-1185">Reference proteome</keyword>
<dbReference type="Proteomes" id="UP001139150">
    <property type="component" value="Unassembled WGS sequence"/>
</dbReference>
<evidence type="ECO:0000256" key="2">
    <source>
        <dbReference type="ARBA" id="ARBA00022475"/>
    </source>
</evidence>
<feature type="transmembrane region" description="Helical" evidence="6">
    <location>
        <begin position="120"/>
        <end position="143"/>
    </location>
</feature>
<proteinExistence type="predicted"/>
<keyword evidence="4 6" id="KW-1133">Transmembrane helix</keyword>
<evidence type="ECO:0000256" key="1">
    <source>
        <dbReference type="ARBA" id="ARBA00004651"/>
    </source>
</evidence>
<feature type="transmembrane region" description="Helical" evidence="6">
    <location>
        <begin position="149"/>
        <end position="168"/>
    </location>
</feature>
<dbReference type="PANTHER" id="PTHR33545">
    <property type="entry name" value="UPF0750 MEMBRANE PROTEIN YITT-RELATED"/>
    <property type="match status" value="1"/>
</dbReference>
<keyword evidence="5 6" id="KW-0472">Membrane</keyword>
<sequence length="192" mass="20548">MLFAVPNTIMAGGITGMATMSYYLFDLNIGVGMFLFNFPLFLSAFIWYRDLFYKSVVSMVSASILVGILQEPLMRFGVENIVIGALIGGLWMGIGLGLMGMANSSLGGGSMLGKMINLKYGFSFGLAVFLVDSSVFPLSFFLIGAKETLFSLLLAASSAFGITLVGRIHQALIKKKLILSPDLGSNAVSKRA</sequence>
<evidence type="ECO:0000256" key="4">
    <source>
        <dbReference type="ARBA" id="ARBA00022989"/>
    </source>
</evidence>
<evidence type="ECO:0000256" key="3">
    <source>
        <dbReference type="ARBA" id="ARBA00022692"/>
    </source>
</evidence>
<feature type="transmembrane region" description="Helical" evidence="6">
    <location>
        <begin position="81"/>
        <end position="99"/>
    </location>
</feature>
<evidence type="ECO:0000256" key="6">
    <source>
        <dbReference type="SAM" id="Phobius"/>
    </source>
</evidence>
<keyword evidence="3 6" id="KW-0812">Transmembrane</keyword>
<evidence type="ECO:0000313" key="8">
    <source>
        <dbReference type="Proteomes" id="UP001139150"/>
    </source>
</evidence>
<feature type="transmembrane region" description="Helical" evidence="6">
    <location>
        <begin position="20"/>
        <end position="42"/>
    </location>
</feature>
<gene>
    <name evidence="7" type="ORF">MF646_12320</name>
</gene>
<dbReference type="Pfam" id="PF02588">
    <property type="entry name" value="YitT_membrane"/>
    <property type="match status" value="1"/>
</dbReference>
<evidence type="ECO:0000313" key="7">
    <source>
        <dbReference type="EMBL" id="MCL7747907.1"/>
    </source>
</evidence>
<dbReference type="AlphaFoldDB" id="A0A9X2I4M2"/>
<dbReference type="PANTHER" id="PTHR33545:SF5">
    <property type="entry name" value="UPF0750 MEMBRANE PROTEIN YITT"/>
    <property type="match status" value="1"/>
</dbReference>
<keyword evidence="2" id="KW-1003">Cell membrane</keyword>
<name>A0A9X2I4M2_9BACI</name>
<protein>
    <submittedName>
        <fullName evidence="7">YitT family protein</fullName>
    </submittedName>
</protein>
<evidence type="ECO:0000256" key="5">
    <source>
        <dbReference type="ARBA" id="ARBA00023136"/>
    </source>
</evidence>
<dbReference type="InterPro" id="IPR051461">
    <property type="entry name" value="UPF0750_membrane"/>
</dbReference>
<dbReference type="EMBL" id="JAKRYL010000011">
    <property type="protein sequence ID" value="MCL7747907.1"/>
    <property type="molecule type" value="Genomic_DNA"/>
</dbReference>
<comment type="subcellular location">
    <subcellularLocation>
        <location evidence="1">Cell membrane</location>
        <topology evidence="1">Multi-pass membrane protein</topology>
    </subcellularLocation>
</comment>
<dbReference type="GO" id="GO:0005886">
    <property type="term" value="C:plasma membrane"/>
    <property type="evidence" value="ECO:0007669"/>
    <property type="project" value="UniProtKB-SubCell"/>
</dbReference>
<accession>A0A9X2I4M2</accession>